<protein>
    <submittedName>
        <fullName evidence="1">Uncharacterized protein</fullName>
    </submittedName>
</protein>
<proteinExistence type="predicted"/>
<evidence type="ECO:0000313" key="2">
    <source>
        <dbReference type="Proteomes" id="UP000289946"/>
    </source>
</evidence>
<gene>
    <name evidence="1" type="ORF">EAS62_15645</name>
</gene>
<dbReference type="EMBL" id="RDRA01000008">
    <property type="protein sequence ID" value="RXG94970.1"/>
    <property type="molecule type" value="Genomic_DNA"/>
</dbReference>
<organism evidence="1 2">
    <name type="scientific">Bradyrhizobium zhanjiangense</name>
    <dbReference type="NCBI Taxonomy" id="1325107"/>
    <lineage>
        <taxon>Bacteria</taxon>
        <taxon>Pseudomonadati</taxon>
        <taxon>Pseudomonadota</taxon>
        <taxon>Alphaproteobacteria</taxon>
        <taxon>Hyphomicrobiales</taxon>
        <taxon>Nitrobacteraceae</taxon>
        <taxon>Bradyrhizobium</taxon>
    </lineage>
</organism>
<sequence length="77" mass="7892">MGFGVAAGDVPQLSIPLVAGRALQVCSDAGLELATRLGVHVFAATACASELAVWWNATGAELRKMLEVKHAAAGFTP</sequence>
<comment type="caution">
    <text evidence="1">The sequence shown here is derived from an EMBL/GenBank/DDBJ whole genome shotgun (WGS) entry which is preliminary data.</text>
</comment>
<evidence type="ECO:0000313" key="1">
    <source>
        <dbReference type="EMBL" id="RXG94970.1"/>
    </source>
</evidence>
<accession>A0ABY0DL63</accession>
<dbReference type="Proteomes" id="UP000289946">
    <property type="component" value="Unassembled WGS sequence"/>
</dbReference>
<name>A0ABY0DL63_9BRAD</name>
<reference evidence="1 2" key="1">
    <citation type="submission" date="2018-10" db="EMBL/GenBank/DDBJ databases">
        <title>Bradyrhizobium sp. nov., isolated from effective nodules of peanut in China.</title>
        <authorList>
            <person name="Li Y."/>
        </authorList>
    </citation>
    <scope>NUCLEOTIDE SEQUENCE [LARGE SCALE GENOMIC DNA]</scope>
    <source>
        <strain evidence="1 2">CCBAU 51781</strain>
    </source>
</reference>
<keyword evidence="2" id="KW-1185">Reference proteome</keyword>